<comment type="caution">
    <text evidence="3">The sequence shown here is derived from an EMBL/GenBank/DDBJ whole genome shotgun (WGS) entry which is preliminary data.</text>
</comment>
<dbReference type="InterPro" id="IPR002201">
    <property type="entry name" value="Glyco_trans_9"/>
</dbReference>
<evidence type="ECO:0000256" key="1">
    <source>
        <dbReference type="ARBA" id="ARBA00022676"/>
    </source>
</evidence>
<dbReference type="PANTHER" id="PTHR30160:SF1">
    <property type="entry name" value="LIPOPOLYSACCHARIDE 1,2-N-ACETYLGLUCOSAMINETRANSFERASE-RELATED"/>
    <property type="match status" value="1"/>
</dbReference>
<dbReference type="Gene3D" id="3.40.50.2000">
    <property type="entry name" value="Glycogen Phosphorylase B"/>
    <property type="match status" value="2"/>
</dbReference>
<evidence type="ECO:0000313" key="4">
    <source>
        <dbReference type="Proteomes" id="UP000031675"/>
    </source>
</evidence>
<organism evidence="3 4">
    <name type="scientific">Streptomonospora alba</name>
    <dbReference type="NCBI Taxonomy" id="183763"/>
    <lineage>
        <taxon>Bacteria</taxon>
        <taxon>Bacillati</taxon>
        <taxon>Actinomycetota</taxon>
        <taxon>Actinomycetes</taxon>
        <taxon>Streptosporangiales</taxon>
        <taxon>Nocardiopsidaceae</taxon>
        <taxon>Streptomonospora</taxon>
    </lineage>
</organism>
<dbReference type="Pfam" id="PF01075">
    <property type="entry name" value="Glyco_transf_9"/>
    <property type="match status" value="1"/>
</dbReference>
<dbReference type="GO" id="GO:0005829">
    <property type="term" value="C:cytosol"/>
    <property type="evidence" value="ECO:0007669"/>
    <property type="project" value="TreeGrafter"/>
</dbReference>
<name>A0A0C2G7G7_9ACTN</name>
<dbReference type="CDD" id="cd03789">
    <property type="entry name" value="GT9_LPS_heptosyltransferase"/>
    <property type="match status" value="1"/>
</dbReference>
<evidence type="ECO:0000313" key="3">
    <source>
        <dbReference type="EMBL" id="KIH99258.1"/>
    </source>
</evidence>
<keyword evidence="4" id="KW-1185">Reference proteome</keyword>
<dbReference type="AlphaFoldDB" id="A0A0C2G7G7"/>
<dbReference type="SUPFAM" id="SSF53756">
    <property type="entry name" value="UDP-Glycosyltransferase/glycogen phosphorylase"/>
    <property type="match status" value="1"/>
</dbReference>
<keyword evidence="1" id="KW-0328">Glycosyltransferase</keyword>
<dbReference type="GO" id="GO:0008713">
    <property type="term" value="F:ADP-heptose-lipopolysaccharide heptosyltransferase activity"/>
    <property type="evidence" value="ECO:0007669"/>
    <property type="project" value="TreeGrafter"/>
</dbReference>
<accession>A0A0C2G7G7</accession>
<evidence type="ECO:0000256" key="2">
    <source>
        <dbReference type="ARBA" id="ARBA00022679"/>
    </source>
</evidence>
<proteinExistence type="predicted"/>
<dbReference type="GO" id="GO:0009244">
    <property type="term" value="P:lipopolysaccharide core region biosynthetic process"/>
    <property type="evidence" value="ECO:0007669"/>
    <property type="project" value="TreeGrafter"/>
</dbReference>
<dbReference type="PANTHER" id="PTHR30160">
    <property type="entry name" value="TETRAACYLDISACCHARIDE 4'-KINASE-RELATED"/>
    <property type="match status" value="1"/>
</dbReference>
<keyword evidence="2 3" id="KW-0808">Transferase</keyword>
<dbReference type="STRING" id="183763.LP52_08380"/>
<protein>
    <submittedName>
        <fullName evidence="3">Glycosyl transferase</fullName>
    </submittedName>
</protein>
<sequence length="334" mass="34188">MLVARTDNVGDVLLSGPAVRAAAAGADRLVLLAGPRGRAAADLLPGVDRVLQWCAPWIDPEPPELTRESAEELIAAVRAEAPAAALILTSFHQSPLPLAALLRLAGVGWIGAASEDYPGSLLDLRHRTDHTRPEAARMLRLAEAAGFRLPPGDDGAPRIRRPLPDTVHLAGGPGYVAVHTGASASARAIPQPLAAQTVAKLAAQGRRVVVTGTEQEREETAAVAGDAAVDLGGRTGLAELAGVLASASVLISGNTGAAHLAAAVGTPVVSLFAPVVSASSWAPQGSPVRLLGDQHAPCRDTRARTCPVPGHPCLNRLTPDDLLSAVDDLVQGAP</sequence>
<gene>
    <name evidence="3" type="ORF">LP52_08380</name>
</gene>
<dbReference type="EMBL" id="JROO01000014">
    <property type="protein sequence ID" value="KIH99258.1"/>
    <property type="molecule type" value="Genomic_DNA"/>
</dbReference>
<dbReference type="InterPro" id="IPR051199">
    <property type="entry name" value="LPS_LOS_Heptosyltrfase"/>
</dbReference>
<dbReference type="Proteomes" id="UP000031675">
    <property type="component" value="Unassembled WGS sequence"/>
</dbReference>
<reference evidence="4" key="1">
    <citation type="journal article" date="2015" name="Chem. Biol.">
        <title>Structure, bioactivity, and resistance mechanism of streptomonomicin, an unusual lasso Peptide from an understudied halophilic actinomycete.</title>
        <authorList>
            <person name="Metelev M."/>
            <person name="Tietz J.I."/>
            <person name="Melby J.O."/>
            <person name="Blair P.M."/>
            <person name="Zhu L."/>
            <person name="Livnat I."/>
            <person name="Severinov K."/>
            <person name="Mitchell D.A."/>
        </authorList>
    </citation>
    <scope>NUCLEOTIDE SEQUENCE [LARGE SCALE GENOMIC DNA]</scope>
    <source>
        <strain evidence="4">YIM 90003</strain>
    </source>
</reference>